<dbReference type="PROSITE" id="PS00908">
    <property type="entry name" value="MR_MLE_1"/>
    <property type="match status" value="1"/>
</dbReference>
<dbReference type="SUPFAM" id="SSF54826">
    <property type="entry name" value="Enolase N-terminal domain-like"/>
    <property type="match status" value="1"/>
</dbReference>
<dbReference type="SMART" id="SM00922">
    <property type="entry name" value="MR_MLE"/>
    <property type="match status" value="1"/>
</dbReference>
<keyword evidence="1" id="KW-0479">Metal-binding</keyword>
<dbReference type="InterPro" id="IPR034593">
    <property type="entry name" value="DgoD-like"/>
</dbReference>
<feature type="domain" description="Mandelate racemase/muconate lactonizing enzyme C-terminal" evidence="3">
    <location>
        <begin position="134"/>
        <end position="230"/>
    </location>
</feature>
<dbReference type="Gene3D" id="3.20.20.120">
    <property type="entry name" value="Enolase-like C-terminal domain"/>
    <property type="match status" value="1"/>
</dbReference>
<accession>A0A559JRD8</accession>
<sequence>MRAQPHYTSDLTTVLVKISTDDGLVGWGESKGVVAPEAPKAIIDNIVKPHLIGLNPLDIAPIKEKMLGLMRIRGHIQGFYQEAISGIEIALWDIKGKYANLPIASLLGGMFRDKIRVYASALPGLSEGWNEESIQKLRESAKKVVAAGFKAVKIAIGAGSIPDLKSIDVVREVVGESFTIMVDAGGIYDFQTALRLAPELEKRGVFWFEAPLPLDDFSGYIELSQKTGIRITNDMIWTTGLVKDALQRGGNIVYIPEVLKAGGILECKQIADLSDRFGVPFAPHVSQGSYIQYAATAHVCASVPNFLISEFWWQDNPLDNRILKNPLQIKDGYMEVPTGPGLGVEVDEEAIRPFIELGPKL</sequence>
<dbReference type="InterPro" id="IPR036849">
    <property type="entry name" value="Enolase-like_C_sf"/>
</dbReference>
<dbReference type="InterPro" id="IPR029017">
    <property type="entry name" value="Enolase-like_N"/>
</dbReference>
<comment type="caution">
    <text evidence="4">The sequence shown here is derived from an EMBL/GenBank/DDBJ whole genome shotgun (WGS) entry which is preliminary data.</text>
</comment>
<dbReference type="OrthoDB" id="9775391at2"/>
<reference evidence="4 5" key="1">
    <citation type="submission" date="2019-07" db="EMBL/GenBank/DDBJ databases">
        <authorList>
            <person name="Kim J."/>
        </authorList>
    </citation>
    <scope>NUCLEOTIDE SEQUENCE [LARGE SCALE GENOMIC DNA]</scope>
    <source>
        <strain evidence="4 5">JC52</strain>
    </source>
</reference>
<dbReference type="EMBL" id="VNJI01000065">
    <property type="protein sequence ID" value="TVY02433.1"/>
    <property type="molecule type" value="Genomic_DNA"/>
</dbReference>
<dbReference type="Pfam" id="PF02746">
    <property type="entry name" value="MR_MLE_N"/>
    <property type="match status" value="1"/>
</dbReference>
<dbReference type="RefSeq" id="WP_144854325.1">
    <property type="nucleotide sequence ID" value="NZ_VNJI01000065.1"/>
</dbReference>
<dbReference type="Gene3D" id="3.30.390.10">
    <property type="entry name" value="Enolase-like, N-terminal domain"/>
    <property type="match status" value="1"/>
</dbReference>
<dbReference type="InterPro" id="IPR018110">
    <property type="entry name" value="Mandel_Rmase/mucon_lact_enz_CS"/>
</dbReference>
<dbReference type="InterPro" id="IPR013342">
    <property type="entry name" value="Mandelate_racemase_C"/>
</dbReference>
<evidence type="ECO:0000313" key="5">
    <source>
        <dbReference type="Proteomes" id="UP000317036"/>
    </source>
</evidence>
<proteinExistence type="predicted"/>
<dbReference type="PANTHER" id="PTHR48080">
    <property type="entry name" value="D-GALACTONATE DEHYDRATASE-RELATED"/>
    <property type="match status" value="1"/>
</dbReference>
<dbReference type="CDD" id="cd03316">
    <property type="entry name" value="MR_like"/>
    <property type="match status" value="1"/>
</dbReference>
<gene>
    <name evidence="4" type="ORF">FPZ49_31790</name>
</gene>
<evidence type="ECO:0000256" key="1">
    <source>
        <dbReference type="ARBA" id="ARBA00022723"/>
    </source>
</evidence>
<dbReference type="Pfam" id="PF13378">
    <property type="entry name" value="MR_MLE_C"/>
    <property type="match status" value="1"/>
</dbReference>
<dbReference type="InterPro" id="IPR013341">
    <property type="entry name" value="Mandelate_racemase_N_dom"/>
</dbReference>
<dbReference type="GO" id="GO:0009063">
    <property type="term" value="P:amino acid catabolic process"/>
    <property type="evidence" value="ECO:0007669"/>
    <property type="project" value="InterPro"/>
</dbReference>
<dbReference type="PANTHER" id="PTHR48080:SF2">
    <property type="entry name" value="D-GALACTONATE DEHYDRATASE"/>
    <property type="match status" value="1"/>
</dbReference>
<evidence type="ECO:0000313" key="4">
    <source>
        <dbReference type="EMBL" id="TVY02433.1"/>
    </source>
</evidence>
<dbReference type="GO" id="GO:0046872">
    <property type="term" value="F:metal ion binding"/>
    <property type="evidence" value="ECO:0007669"/>
    <property type="project" value="UniProtKB-KW"/>
</dbReference>
<protein>
    <submittedName>
        <fullName evidence="4">Mandelate racemase/muconate lactonizing enzyme family protein</fullName>
    </submittedName>
</protein>
<dbReference type="SUPFAM" id="SSF51604">
    <property type="entry name" value="Enolase C-terminal domain-like"/>
    <property type="match status" value="1"/>
</dbReference>
<keyword evidence="5" id="KW-1185">Reference proteome</keyword>
<organism evidence="4 5">
    <name type="scientific">Paenibacillus cremeus</name>
    <dbReference type="NCBI Taxonomy" id="2163881"/>
    <lineage>
        <taxon>Bacteria</taxon>
        <taxon>Bacillati</taxon>
        <taxon>Bacillota</taxon>
        <taxon>Bacilli</taxon>
        <taxon>Bacillales</taxon>
        <taxon>Paenibacillaceae</taxon>
        <taxon>Paenibacillus</taxon>
    </lineage>
</organism>
<keyword evidence="2" id="KW-0456">Lyase</keyword>
<name>A0A559JRD8_9BACL</name>
<dbReference type="GO" id="GO:0016829">
    <property type="term" value="F:lyase activity"/>
    <property type="evidence" value="ECO:0007669"/>
    <property type="project" value="UniProtKB-KW"/>
</dbReference>
<dbReference type="InterPro" id="IPR029065">
    <property type="entry name" value="Enolase_C-like"/>
</dbReference>
<evidence type="ECO:0000259" key="3">
    <source>
        <dbReference type="SMART" id="SM00922"/>
    </source>
</evidence>
<dbReference type="Proteomes" id="UP000317036">
    <property type="component" value="Unassembled WGS sequence"/>
</dbReference>
<evidence type="ECO:0000256" key="2">
    <source>
        <dbReference type="ARBA" id="ARBA00023239"/>
    </source>
</evidence>
<dbReference type="AlphaFoldDB" id="A0A559JRD8"/>
<dbReference type="SFLD" id="SFLDS00001">
    <property type="entry name" value="Enolase"/>
    <property type="match status" value="1"/>
</dbReference>